<evidence type="ECO:0000256" key="1">
    <source>
        <dbReference type="SAM" id="MobiDB-lite"/>
    </source>
</evidence>
<evidence type="ECO:0000313" key="3">
    <source>
        <dbReference type="Proteomes" id="UP001157006"/>
    </source>
</evidence>
<proteinExistence type="predicted"/>
<reference evidence="2 3" key="1">
    <citation type="submission" date="2023-01" db="EMBL/GenBank/DDBJ databases">
        <authorList>
            <person name="Kreplak J."/>
        </authorList>
    </citation>
    <scope>NUCLEOTIDE SEQUENCE [LARGE SCALE GENOMIC DNA]</scope>
</reference>
<dbReference type="Proteomes" id="UP001157006">
    <property type="component" value="Chromosome 4"/>
</dbReference>
<feature type="region of interest" description="Disordered" evidence="1">
    <location>
        <begin position="1"/>
        <end position="22"/>
    </location>
</feature>
<name>A0AAV1A9Y2_VICFA</name>
<keyword evidence="3" id="KW-1185">Reference proteome</keyword>
<feature type="compositionally biased region" description="Polar residues" evidence="1">
    <location>
        <begin position="8"/>
        <end position="21"/>
    </location>
</feature>
<organism evidence="2 3">
    <name type="scientific">Vicia faba</name>
    <name type="common">Broad bean</name>
    <name type="synonym">Faba vulgaris</name>
    <dbReference type="NCBI Taxonomy" id="3906"/>
    <lineage>
        <taxon>Eukaryota</taxon>
        <taxon>Viridiplantae</taxon>
        <taxon>Streptophyta</taxon>
        <taxon>Embryophyta</taxon>
        <taxon>Tracheophyta</taxon>
        <taxon>Spermatophyta</taxon>
        <taxon>Magnoliopsida</taxon>
        <taxon>eudicotyledons</taxon>
        <taxon>Gunneridae</taxon>
        <taxon>Pentapetalae</taxon>
        <taxon>rosids</taxon>
        <taxon>fabids</taxon>
        <taxon>Fabales</taxon>
        <taxon>Fabaceae</taxon>
        <taxon>Papilionoideae</taxon>
        <taxon>50 kb inversion clade</taxon>
        <taxon>NPAAA clade</taxon>
        <taxon>Hologalegina</taxon>
        <taxon>IRL clade</taxon>
        <taxon>Fabeae</taxon>
        <taxon>Vicia</taxon>
    </lineage>
</organism>
<evidence type="ECO:0000313" key="2">
    <source>
        <dbReference type="EMBL" id="CAI8607274.1"/>
    </source>
</evidence>
<gene>
    <name evidence="2" type="ORF">VFH_IV030600</name>
</gene>
<sequence length="131" mass="14717">MGPVHGEQNGSSSHLSPQTPKLNRKRALLVVVVPAFPSLEPFPSARRPNEEGGGKKIRKREAFYWFPNLLLLKAALSRLDVCPAYYEDPAFPSRAYLVLVLRSNKTDALRLTLDPNKQRRAPIRESLGQAR</sequence>
<accession>A0AAV1A9Y2</accession>
<dbReference type="AlphaFoldDB" id="A0AAV1A9Y2"/>
<dbReference type="EMBL" id="OX451739">
    <property type="protein sequence ID" value="CAI8607274.1"/>
    <property type="molecule type" value="Genomic_DNA"/>
</dbReference>
<protein>
    <submittedName>
        <fullName evidence="2">Uncharacterized protein</fullName>
    </submittedName>
</protein>